<proteinExistence type="predicted"/>
<keyword evidence="2" id="KW-1185">Reference proteome</keyword>
<dbReference type="EMBL" id="JBGNUJ010000006">
    <property type="protein sequence ID" value="KAL3958327.1"/>
    <property type="molecule type" value="Genomic_DNA"/>
</dbReference>
<gene>
    <name evidence="1" type="ORF">ACCO45_006489</name>
</gene>
<evidence type="ECO:0000313" key="2">
    <source>
        <dbReference type="Proteomes" id="UP001638806"/>
    </source>
</evidence>
<evidence type="ECO:0000313" key="1">
    <source>
        <dbReference type="EMBL" id="KAL3958327.1"/>
    </source>
</evidence>
<dbReference type="Proteomes" id="UP001638806">
    <property type="component" value="Unassembled WGS sequence"/>
</dbReference>
<protein>
    <submittedName>
        <fullName evidence="1">Uncharacterized protein</fullName>
    </submittedName>
</protein>
<reference evidence="1" key="1">
    <citation type="submission" date="2024-12" db="EMBL/GenBank/DDBJ databases">
        <title>Comparative genomics and development of molecular markers within Purpureocillium lilacinum and among Purpureocillium species.</title>
        <authorList>
            <person name="Yeh Z.-Y."/>
            <person name="Ni N.-T."/>
            <person name="Lo P.-H."/>
            <person name="Mushyakhwo K."/>
            <person name="Lin C.-F."/>
            <person name="Nai Y.-S."/>
        </authorList>
    </citation>
    <scope>NUCLEOTIDE SEQUENCE</scope>
    <source>
        <strain evidence="1">NCHU-NPUST-175</strain>
    </source>
</reference>
<name>A0ACC4DPM2_PURLI</name>
<comment type="caution">
    <text evidence="1">The sequence shown here is derived from an EMBL/GenBank/DDBJ whole genome shotgun (WGS) entry which is preliminary data.</text>
</comment>
<accession>A0ACC4DPM2</accession>
<sequence>MHPPSRKIFAGLTEARRGASALLGQDGNGDGQWWPAITGCQPVQLTTLPRVTIGLETRGTGLQHISHFTDVYSICQPLNSIWSSTFTIPAKTIRNTQKNKRAWIWLAPWSTWSFTVRLTLMLTEKLHPEEPSLPPSLFSTEIYSLTYKTSVAYDLPDVSGLPSLNHALYLFNAVKFHLGQTYRLYDEEEFEQQIREFYPNAPQKAAEYPLWFCKFLLTLAFGTAFHAPPRDNPDPPGCKFFIRAMALMPDSISLWKDSFLAMEVLALGGLYLYSVDQREGANFFLGQAIRIAQLEGMHTHLPEHELGSKMATHARDLWWTLYIMDRHFSSSVGLPMSVQDSDITTPVNPPGQGTAVDSARSLQVNLSHLMSVILTNFLAQTGSVISTGIKSAMKTLQILTSEYSVLGKRVISLRCLPALKHSEVVNQPTSDAFLPYDVEFTFGAALNLTMADALFPNVVDYNYCREMAHQILNDLVYRGNRVAFARRSELCHLEDLCHELISRGQRQGLQTLRLCGTEPQVTNLSRKVGGDQEGLLSVANETQTLGRSVDVGQTIHVNSQAERTSDMEFLDNIGISSEEFLSIVQHMGSPGTFPDSMLTLG</sequence>
<organism evidence="1 2">
    <name type="scientific">Purpureocillium lilacinum</name>
    <name type="common">Paecilomyces lilacinus</name>
    <dbReference type="NCBI Taxonomy" id="33203"/>
    <lineage>
        <taxon>Eukaryota</taxon>
        <taxon>Fungi</taxon>
        <taxon>Dikarya</taxon>
        <taxon>Ascomycota</taxon>
        <taxon>Pezizomycotina</taxon>
        <taxon>Sordariomycetes</taxon>
        <taxon>Hypocreomycetidae</taxon>
        <taxon>Hypocreales</taxon>
        <taxon>Ophiocordycipitaceae</taxon>
        <taxon>Purpureocillium</taxon>
    </lineage>
</organism>